<feature type="domain" description="Roc" evidence="5">
    <location>
        <begin position="210"/>
        <end position="426"/>
    </location>
</feature>
<accession>W5LWH4</accession>
<keyword evidence="1" id="KW-0433">Leucine-rich repeat</keyword>
<dbReference type="InterPro" id="IPR003591">
    <property type="entry name" value="Leu-rich_rpt_typical-subtyp"/>
</dbReference>
<dbReference type="InterPro" id="IPR032675">
    <property type="entry name" value="LRR_dom_sf"/>
</dbReference>
<evidence type="ECO:0000256" key="4">
    <source>
        <dbReference type="SAM" id="Coils"/>
    </source>
</evidence>
<dbReference type="SMART" id="SM00364">
    <property type="entry name" value="LRR_BAC"/>
    <property type="match status" value="4"/>
</dbReference>
<evidence type="ECO:0000256" key="1">
    <source>
        <dbReference type="ARBA" id="ARBA00022614"/>
    </source>
</evidence>
<name>W5LWH4_LEPOC</name>
<reference evidence="7" key="1">
    <citation type="submission" date="2011-12" db="EMBL/GenBank/DDBJ databases">
        <title>The Draft Genome of Lepisosteus oculatus.</title>
        <authorList>
            <consortium name="The Broad Institute Genome Assembly &amp; Analysis Group"/>
            <consortium name="Computational R&amp;D Group"/>
            <consortium name="and Sequencing Platform"/>
            <person name="Di Palma F."/>
            <person name="Alfoldi J."/>
            <person name="Johnson J."/>
            <person name="Berlin A."/>
            <person name="Gnerre S."/>
            <person name="Jaffe D."/>
            <person name="MacCallum I."/>
            <person name="Young S."/>
            <person name="Walker B.J."/>
            <person name="Lander E.S."/>
            <person name="Lindblad-Toh K."/>
        </authorList>
    </citation>
    <scope>NUCLEOTIDE SEQUENCE [LARGE SCALE GENOMIC DNA]</scope>
</reference>
<dbReference type="InterPro" id="IPR020859">
    <property type="entry name" value="ROC"/>
</dbReference>
<evidence type="ECO:0000256" key="2">
    <source>
        <dbReference type="ARBA" id="ARBA00022737"/>
    </source>
</evidence>
<dbReference type="InterPro" id="IPR050216">
    <property type="entry name" value="LRR_domain-containing"/>
</dbReference>
<dbReference type="InterPro" id="IPR027417">
    <property type="entry name" value="P-loop_NTPase"/>
</dbReference>
<dbReference type="InterPro" id="IPR001611">
    <property type="entry name" value="Leu-rich_rpt"/>
</dbReference>
<dbReference type="SMART" id="SM00369">
    <property type="entry name" value="LRR_TYP"/>
    <property type="match status" value="5"/>
</dbReference>
<protein>
    <submittedName>
        <fullName evidence="6">Si:ch211-210p4.6</fullName>
    </submittedName>
</protein>
<sequence length="824" mass="95098">MARQNGNLNTGNNKKLDYSKKKLKTIPSEVLEDTDISILDLDRNRLKDTLGISTLTNLRELILSRNELLDFPLEIKQLFHLEKLYLNQNKIQNIPEGIFSQLQKLELLKLSTNRLSKLPSDISCCKNLQHLGLSHNYLKELNEAVADLPKLKELFVDNNRLSELPARLFENKNLTTFRAAANRLREPPDEVCAGGLKQIRRYFSQLSSSQADYIHRVKTMFLGSSMAGKSTLCRSLQEGKVVTVSVADRTVGIEISEVQKEDFSFLFWDFAGQEEYYLTHHVFITPQALVILVINLKSYSIGDPQSFKEEVSFWINNVLMRVPDSVVLPVGTHIDKCENSEEIKEKKADIEINIKKMLDEREARLEQRRKNIREKMEPALFSDQTCRLDQVTGYNLKVLDFIAIDGTNQADIEYLQAQILECVQNKDLFPNIEKKLPRVYQTVESSIRDLLKDHKVPDHGIVSLNALLSDINCKLTKIDKDDLKDILRYLHRIGIIMWYEDIPALIDTVFVKPSFLIALFKTIVRHDLENQLKKIPKDLLMSENALVKHRRKWVEDFHRNATLHNTAMRLLVKMSLLKENSPEDEDFMEEIAGTKQEGGKLLRLLKHFEICLATKLSNPLNPDAMEFSPDSLWKMPQSAIPNDACMFPSYLKNNDLVSQKWGEDKVDDINIHIYLLPEIPQGLFHRLIIKVCSLYAPHWVGREKCLVISNAKCLLLKENHEEDDQFIEIRCRRPQKLVSSIEFQTTWDMILAIMCKMAKLEEQWPGLCRTVCSPCTVNGCSADFDWPDKNESESFYDMVKQDMVTCDNGHTQRTEFLFPKGRKV</sequence>
<keyword evidence="7" id="KW-1185">Reference proteome</keyword>
<dbReference type="Pfam" id="PF13855">
    <property type="entry name" value="LRR_8"/>
    <property type="match status" value="1"/>
</dbReference>
<dbReference type="InParanoid" id="W5LWH4"/>
<dbReference type="AlphaFoldDB" id="W5LWH4"/>
<dbReference type="GO" id="GO:0000166">
    <property type="term" value="F:nucleotide binding"/>
    <property type="evidence" value="ECO:0007669"/>
    <property type="project" value="UniProtKB-KW"/>
</dbReference>
<dbReference type="Gene3D" id="3.40.50.300">
    <property type="entry name" value="P-loop containing nucleotide triphosphate hydrolases"/>
    <property type="match status" value="1"/>
</dbReference>
<dbReference type="PROSITE" id="PS51450">
    <property type="entry name" value="LRR"/>
    <property type="match status" value="3"/>
</dbReference>
<dbReference type="OMA" id="DGACLFP"/>
<dbReference type="eggNOG" id="KOG0619">
    <property type="taxonomic scope" value="Eukaryota"/>
</dbReference>
<keyword evidence="2" id="KW-0677">Repeat</keyword>
<dbReference type="Gene3D" id="1.10.10.10">
    <property type="entry name" value="Winged helix-like DNA-binding domain superfamily/Winged helix DNA-binding domain"/>
    <property type="match status" value="1"/>
</dbReference>
<dbReference type="Bgee" id="ENSLOCG00000000438">
    <property type="expression patterns" value="Expressed in pharyngeal gill and 9 other cell types or tissues"/>
</dbReference>
<proteinExistence type="predicted"/>
<dbReference type="STRING" id="7918.ENSLOCP00000000481"/>
<dbReference type="GO" id="GO:0043009">
    <property type="term" value="P:chordate embryonic development"/>
    <property type="evidence" value="ECO:0007669"/>
    <property type="project" value="Ensembl"/>
</dbReference>
<dbReference type="SUPFAM" id="SSF52540">
    <property type="entry name" value="P-loop containing nucleoside triphosphate hydrolases"/>
    <property type="match status" value="1"/>
</dbReference>
<dbReference type="GeneTree" id="ENSGT00940000163916"/>
<dbReference type="GO" id="GO:0009966">
    <property type="term" value="P:regulation of signal transduction"/>
    <property type="evidence" value="ECO:0007669"/>
    <property type="project" value="UniProtKB-ARBA"/>
</dbReference>
<dbReference type="GO" id="GO:0031018">
    <property type="term" value="P:endocrine pancreas development"/>
    <property type="evidence" value="ECO:0007669"/>
    <property type="project" value="Ensembl"/>
</dbReference>
<reference evidence="6" key="3">
    <citation type="submission" date="2025-09" db="UniProtKB">
        <authorList>
            <consortium name="Ensembl"/>
        </authorList>
    </citation>
    <scope>IDENTIFICATION</scope>
</reference>
<reference evidence="6" key="2">
    <citation type="submission" date="2025-08" db="UniProtKB">
        <authorList>
            <consortium name="Ensembl"/>
        </authorList>
    </citation>
    <scope>IDENTIFICATION</scope>
</reference>
<evidence type="ECO:0000256" key="3">
    <source>
        <dbReference type="ARBA" id="ARBA00022741"/>
    </source>
</evidence>
<dbReference type="Proteomes" id="UP000018468">
    <property type="component" value="Linkage group LG27"/>
</dbReference>
<evidence type="ECO:0000313" key="6">
    <source>
        <dbReference type="Ensembl" id="ENSLOCP00000000481.1"/>
    </source>
</evidence>
<dbReference type="EMBL" id="AHAT01008072">
    <property type="status" value="NOT_ANNOTATED_CDS"/>
    <property type="molecule type" value="Genomic_DNA"/>
</dbReference>
<dbReference type="PANTHER" id="PTHR48051">
    <property type="match status" value="1"/>
</dbReference>
<dbReference type="InterPro" id="IPR036388">
    <property type="entry name" value="WH-like_DNA-bd_sf"/>
</dbReference>
<evidence type="ECO:0000259" key="5">
    <source>
        <dbReference type="PROSITE" id="PS51424"/>
    </source>
</evidence>
<keyword evidence="4" id="KW-0175">Coiled coil</keyword>
<keyword evidence="3" id="KW-0547">Nucleotide-binding</keyword>
<dbReference type="HOGENOM" id="CLU_341929_0_0_1"/>
<dbReference type="GO" id="GO:0007420">
    <property type="term" value="P:brain development"/>
    <property type="evidence" value="ECO:0007669"/>
    <property type="project" value="Ensembl"/>
</dbReference>
<dbReference type="SUPFAM" id="SSF52058">
    <property type="entry name" value="L domain-like"/>
    <property type="match status" value="1"/>
</dbReference>
<evidence type="ECO:0000313" key="7">
    <source>
        <dbReference type="Proteomes" id="UP000018468"/>
    </source>
</evidence>
<organism evidence="6 7">
    <name type="scientific">Lepisosteus oculatus</name>
    <name type="common">Spotted gar</name>
    <dbReference type="NCBI Taxonomy" id="7918"/>
    <lineage>
        <taxon>Eukaryota</taxon>
        <taxon>Metazoa</taxon>
        <taxon>Chordata</taxon>
        <taxon>Craniata</taxon>
        <taxon>Vertebrata</taxon>
        <taxon>Euteleostomi</taxon>
        <taxon>Actinopterygii</taxon>
        <taxon>Neopterygii</taxon>
        <taxon>Holostei</taxon>
        <taxon>Semionotiformes</taxon>
        <taxon>Lepisosteidae</taxon>
        <taxon>Lepisosteus</taxon>
    </lineage>
</organism>
<dbReference type="Ensembl" id="ENSLOCT00000000481.1">
    <property type="protein sequence ID" value="ENSLOCP00000000481.1"/>
    <property type="gene ID" value="ENSLOCG00000000438.1"/>
</dbReference>
<dbReference type="PANTHER" id="PTHR48051:SF55">
    <property type="entry name" value="MALIGNANT FIBROUS HISTIOCYTOMA-AMPLIFIED SEQUENCE 1 HOMOLOG"/>
    <property type="match status" value="1"/>
</dbReference>
<dbReference type="Gene3D" id="3.80.10.10">
    <property type="entry name" value="Ribonuclease Inhibitor"/>
    <property type="match status" value="2"/>
</dbReference>
<dbReference type="Pfam" id="PF08477">
    <property type="entry name" value="Roc"/>
    <property type="match status" value="1"/>
</dbReference>
<feature type="coiled-coil region" evidence="4">
    <location>
        <begin position="340"/>
        <end position="375"/>
    </location>
</feature>
<dbReference type="PROSITE" id="PS51424">
    <property type="entry name" value="ROC"/>
    <property type="match status" value="1"/>
</dbReference>
<dbReference type="GO" id="GO:0005737">
    <property type="term" value="C:cytoplasm"/>
    <property type="evidence" value="ECO:0000318"/>
    <property type="project" value="GO_Central"/>
</dbReference>